<keyword evidence="5 6" id="KW-0539">Nucleus</keyword>
<dbReference type="GO" id="GO:0005829">
    <property type="term" value="C:cytosol"/>
    <property type="evidence" value="ECO:0007669"/>
    <property type="project" value="EnsemblFungi"/>
</dbReference>
<evidence type="ECO:0000256" key="6">
    <source>
        <dbReference type="PROSITE-ProRule" id="PRU00089"/>
    </source>
</evidence>
<reference evidence="10 11" key="1">
    <citation type="journal article" date="2011" name="Proc. Natl. Acad. Sci. U.S.A.">
        <title>Evolutionary erosion of yeast sex chromosomes by mating-type switching accidents.</title>
        <authorList>
            <person name="Gordon J.L."/>
            <person name="Armisen D."/>
            <person name="Proux-Wera E."/>
            <person name="Oheigeartaigh S.S."/>
            <person name="Byrne K.P."/>
            <person name="Wolfe K.H."/>
        </authorList>
    </citation>
    <scope>NUCLEOTIDE SEQUENCE [LARGE SCALE GENOMIC DNA]</scope>
    <source>
        <strain evidence="11">ATCC 10597 / BCRC 20456 / CBS 421 / NBRC 0211 / NRRL Y-12639</strain>
    </source>
</reference>
<dbReference type="OMA" id="TIMMEED"/>
<dbReference type="PANTHER" id="PTHR45881">
    <property type="entry name" value="CHECKPOINT SUPPRESSOR 1-LIKE, ISOFORM A-RELATED"/>
    <property type="match status" value="1"/>
</dbReference>
<evidence type="ECO:0008006" key="12">
    <source>
        <dbReference type="Google" id="ProtNLM"/>
    </source>
</evidence>
<accession>G0W6K9</accession>
<evidence type="ECO:0000256" key="5">
    <source>
        <dbReference type="ARBA" id="ARBA00023242"/>
    </source>
</evidence>
<feature type="region of interest" description="Disordered" evidence="7">
    <location>
        <begin position="247"/>
        <end position="287"/>
    </location>
</feature>
<evidence type="ECO:0000313" key="10">
    <source>
        <dbReference type="EMBL" id="CCD23420.1"/>
    </source>
</evidence>
<dbReference type="Gene3D" id="1.10.10.10">
    <property type="entry name" value="Winged helix-like DNA-binding domain superfamily/Winged helix DNA-binding domain"/>
    <property type="match status" value="1"/>
</dbReference>
<dbReference type="GO" id="GO:0034244">
    <property type="term" value="P:negative regulation of transcription elongation by RNA polymerase II"/>
    <property type="evidence" value="ECO:0007669"/>
    <property type="project" value="EnsemblFungi"/>
</dbReference>
<dbReference type="InterPro" id="IPR001766">
    <property type="entry name" value="Fork_head_dom"/>
</dbReference>
<dbReference type="GO" id="GO:0000086">
    <property type="term" value="P:G2/M transition of mitotic cell cycle"/>
    <property type="evidence" value="ECO:0007669"/>
    <property type="project" value="EnsemblFungi"/>
</dbReference>
<name>G0W6K9_NAUDC</name>
<dbReference type="GO" id="GO:0090055">
    <property type="term" value="P:positive regulation of silent mating-type cassette heterochromatin formation"/>
    <property type="evidence" value="ECO:0007669"/>
    <property type="project" value="EnsemblFungi"/>
</dbReference>
<evidence type="ECO:0000313" key="11">
    <source>
        <dbReference type="Proteomes" id="UP000000689"/>
    </source>
</evidence>
<dbReference type="GO" id="GO:0019237">
    <property type="term" value="F:centromeric DNA binding"/>
    <property type="evidence" value="ECO:0007669"/>
    <property type="project" value="EnsemblFungi"/>
</dbReference>
<evidence type="ECO:0000259" key="8">
    <source>
        <dbReference type="PROSITE" id="PS50006"/>
    </source>
</evidence>
<dbReference type="RefSeq" id="XP_003668663.1">
    <property type="nucleotide sequence ID" value="XM_003668615.1"/>
</dbReference>
<dbReference type="AlphaFoldDB" id="G0W6K9"/>
<dbReference type="Pfam" id="PF00498">
    <property type="entry name" value="FHA"/>
    <property type="match status" value="1"/>
</dbReference>
<dbReference type="PANTHER" id="PTHR45881:SF1">
    <property type="entry name" value="FORK HEAD PROTEIN HOMOLOG 2"/>
    <property type="match status" value="1"/>
</dbReference>
<protein>
    <recommendedName>
        <fullName evidence="12">Fork-head domain-containing protein</fullName>
    </recommendedName>
</protein>
<dbReference type="GO" id="GO:0006369">
    <property type="term" value="P:termination of RNA polymerase II transcription"/>
    <property type="evidence" value="ECO:0007669"/>
    <property type="project" value="EnsemblFungi"/>
</dbReference>
<dbReference type="InterPro" id="IPR008984">
    <property type="entry name" value="SMAD_FHA_dom_sf"/>
</dbReference>
<dbReference type="KEGG" id="ndi:NDAI_0B03860"/>
<comment type="subcellular location">
    <subcellularLocation>
        <location evidence="1 6">Nucleus</location>
    </subcellularLocation>
</comment>
<feature type="domain" description="FHA" evidence="8">
    <location>
        <begin position="73"/>
        <end position="137"/>
    </location>
</feature>
<dbReference type="PROSITE" id="PS50039">
    <property type="entry name" value="FORK_HEAD_3"/>
    <property type="match status" value="1"/>
</dbReference>
<dbReference type="GO" id="GO:2000221">
    <property type="term" value="P:negative regulation of pseudohyphal growth"/>
    <property type="evidence" value="ECO:0007669"/>
    <property type="project" value="EnsemblFungi"/>
</dbReference>
<dbReference type="InterPro" id="IPR036388">
    <property type="entry name" value="WH-like_DNA-bd_sf"/>
</dbReference>
<dbReference type="InterPro" id="IPR036390">
    <property type="entry name" value="WH_DNA-bd_sf"/>
</dbReference>
<dbReference type="PROSITE" id="PS50006">
    <property type="entry name" value="FHA_DOMAIN"/>
    <property type="match status" value="1"/>
</dbReference>
<dbReference type="GO" id="GO:0000978">
    <property type="term" value="F:RNA polymerase II cis-regulatory region sequence-specific DNA binding"/>
    <property type="evidence" value="ECO:0007669"/>
    <property type="project" value="EnsemblFungi"/>
</dbReference>
<feature type="domain" description="Fork-head" evidence="9">
    <location>
        <begin position="307"/>
        <end position="405"/>
    </location>
</feature>
<dbReference type="GO" id="GO:0001228">
    <property type="term" value="F:DNA-binding transcription activator activity, RNA polymerase II-specific"/>
    <property type="evidence" value="ECO:0007669"/>
    <property type="project" value="EnsemblFungi"/>
</dbReference>
<gene>
    <name evidence="10" type="primary">NDAI0B03860</name>
    <name evidence="10" type="ordered locus">NDAI_0B03860</name>
</gene>
<dbReference type="GO" id="GO:0001227">
    <property type="term" value="F:DNA-binding transcription repressor activity, RNA polymerase II-specific"/>
    <property type="evidence" value="ECO:0007669"/>
    <property type="project" value="EnsemblFungi"/>
</dbReference>
<dbReference type="SUPFAM" id="SSF49879">
    <property type="entry name" value="SMAD/FHA domain"/>
    <property type="match status" value="1"/>
</dbReference>
<evidence type="ECO:0000256" key="4">
    <source>
        <dbReference type="ARBA" id="ARBA00023163"/>
    </source>
</evidence>
<keyword evidence="4" id="KW-0804">Transcription</keyword>
<keyword evidence="2" id="KW-0805">Transcription regulation</keyword>
<dbReference type="GO" id="GO:0031124">
    <property type="term" value="P:mRNA 3'-end processing"/>
    <property type="evidence" value="ECO:0007669"/>
    <property type="project" value="EnsemblFungi"/>
</dbReference>
<dbReference type="CDD" id="cd22701">
    <property type="entry name" value="FHA_FKH1-like"/>
    <property type="match status" value="1"/>
</dbReference>
<evidence type="ECO:0000256" key="1">
    <source>
        <dbReference type="ARBA" id="ARBA00004123"/>
    </source>
</evidence>
<dbReference type="InterPro" id="IPR000253">
    <property type="entry name" value="FHA_dom"/>
</dbReference>
<keyword evidence="11" id="KW-1185">Reference proteome</keyword>
<dbReference type="GO" id="GO:0003682">
    <property type="term" value="F:chromatin binding"/>
    <property type="evidence" value="ECO:0007669"/>
    <property type="project" value="EnsemblFungi"/>
</dbReference>
<dbReference type="HOGENOM" id="CLU_044386_0_0_1"/>
<dbReference type="Proteomes" id="UP000000689">
    <property type="component" value="Chromosome 2"/>
</dbReference>
<dbReference type="InterPro" id="IPR030456">
    <property type="entry name" value="TF_fork_head_CS_2"/>
</dbReference>
<dbReference type="EMBL" id="HE580268">
    <property type="protein sequence ID" value="CCD23420.1"/>
    <property type="molecule type" value="Genomic_DNA"/>
</dbReference>
<dbReference type="GO" id="GO:0006338">
    <property type="term" value="P:chromatin remodeling"/>
    <property type="evidence" value="ECO:0007669"/>
    <property type="project" value="EnsemblFungi"/>
</dbReference>
<sequence>MSEPESAYRKQKIKETKQQKNFIQSITSVLTTTPEPAVVTAQYANDLVIEPEIEAYAKLAGHGWTFFARDLKITLGRNTDSIQSDSSIHNIGGIDIDLGPTKVVSRKHATIRYNMESMAWQLFVMGRNGAKVDCVRVPVGPDAPPTTLHSGSLLDVGGIQMLFILPGKKPLFSDTVLNILVPRLINLYGKATNENKFLRALINDSQYMKEHNLHADPVATSSQSPRNNHLNDIDGSVELFQNSLNSSDMHTKSNATSDGHSFTTDSPVEAGDTLLSNGDESRVEQSNDNINQIVYNKSMKRDHEKSSRKTSWAAMIAEAILSKEEGTITLSDIYVYITDNYPLYILKSAGWKNAVRHNLSLNAAFEKVPRRANETGKGMYWRIAEAYKTNFLNQWKRGEVNKVRRGGAVDRVLHLYISRHSKFPEQKPVETKPVHVELQEMSVALQNDKIPDQGEEILPLEPSVDTKDVAASNNS</sequence>
<keyword evidence="3 6" id="KW-0238">DNA-binding</keyword>
<dbReference type="SUPFAM" id="SSF46785">
    <property type="entry name" value="Winged helix' DNA-binding domain"/>
    <property type="match status" value="1"/>
</dbReference>
<dbReference type="OrthoDB" id="5954824at2759"/>
<dbReference type="GO" id="GO:0007535">
    <property type="term" value="P:donor selection"/>
    <property type="evidence" value="ECO:0007669"/>
    <property type="project" value="EnsemblFungi"/>
</dbReference>
<dbReference type="Gene3D" id="2.60.200.20">
    <property type="match status" value="1"/>
</dbReference>
<dbReference type="SMART" id="SM00339">
    <property type="entry name" value="FH"/>
    <property type="match status" value="1"/>
</dbReference>
<dbReference type="GO" id="GO:1903468">
    <property type="term" value="P:positive regulation of DNA replication initiation"/>
    <property type="evidence" value="ECO:0007669"/>
    <property type="project" value="EnsemblFungi"/>
</dbReference>
<feature type="compositionally biased region" description="Polar residues" evidence="7">
    <location>
        <begin position="247"/>
        <end position="266"/>
    </location>
</feature>
<dbReference type="eggNOG" id="KOG2294">
    <property type="taxonomic scope" value="Eukaryota"/>
</dbReference>
<feature type="DNA-binding region" description="Fork-head" evidence="6">
    <location>
        <begin position="307"/>
        <end position="405"/>
    </location>
</feature>
<proteinExistence type="predicted"/>
<evidence type="ECO:0000259" key="9">
    <source>
        <dbReference type="PROSITE" id="PS50039"/>
    </source>
</evidence>
<dbReference type="PROSITE" id="PS00658">
    <property type="entry name" value="FORK_HEAD_2"/>
    <property type="match status" value="1"/>
</dbReference>
<evidence type="ECO:0000256" key="7">
    <source>
        <dbReference type="SAM" id="MobiDB-lite"/>
    </source>
</evidence>
<dbReference type="STRING" id="1071378.G0W6K9"/>
<dbReference type="CDD" id="cd00059">
    <property type="entry name" value="FH_FOX"/>
    <property type="match status" value="1"/>
</dbReference>
<organism evidence="10 11">
    <name type="scientific">Naumovozyma dairenensis (strain ATCC 10597 / BCRC 20456 / CBS 421 / NBRC 0211 / NRRL Y-12639)</name>
    <name type="common">Saccharomyces dairenensis</name>
    <dbReference type="NCBI Taxonomy" id="1071378"/>
    <lineage>
        <taxon>Eukaryota</taxon>
        <taxon>Fungi</taxon>
        <taxon>Dikarya</taxon>
        <taxon>Ascomycota</taxon>
        <taxon>Saccharomycotina</taxon>
        <taxon>Saccharomycetes</taxon>
        <taxon>Saccharomycetales</taxon>
        <taxon>Saccharomycetaceae</taxon>
        <taxon>Naumovozyma</taxon>
    </lineage>
</organism>
<evidence type="ECO:0000256" key="2">
    <source>
        <dbReference type="ARBA" id="ARBA00023015"/>
    </source>
</evidence>
<evidence type="ECO:0000256" key="3">
    <source>
        <dbReference type="ARBA" id="ARBA00023125"/>
    </source>
</evidence>
<dbReference type="GeneID" id="11497925"/>
<dbReference type="Pfam" id="PF00250">
    <property type="entry name" value="Forkhead"/>
    <property type="match status" value="1"/>
</dbReference>
<dbReference type="GO" id="GO:0005634">
    <property type="term" value="C:nucleus"/>
    <property type="evidence" value="ECO:0007669"/>
    <property type="project" value="UniProtKB-SubCell"/>
</dbReference>
<dbReference type="GO" id="GO:0000082">
    <property type="term" value="P:G1/S transition of mitotic cell cycle"/>
    <property type="evidence" value="ECO:0007669"/>
    <property type="project" value="EnsemblFungi"/>
</dbReference>
<dbReference type="GO" id="GO:0003688">
    <property type="term" value="F:DNA replication origin binding"/>
    <property type="evidence" value="ECO:0007669"/>
    <property type="project" value="EnsemblFungi"/>
</dbReference>
<dbReference type="PRINTS" id="PR00053">
    <property type="entry name" value="FORKHEAD"/>
</dbReference>